<evidence type="ECO:0000313" key="2">
    <source>
        <dbReference type="Proteomes" id="UP000192726"/>
    </source>
</evidence>
<keyword evidence="2" id="KW-1185">Reference proteome</keyword>
<evidence type="ECO:0000313" key="1">
    <source>
        <dbReference type="EMBL" id="ARF53271.1"/>
    </source>
</evidence>
<accession>A0A1V0TK09</accession>
<dbReference type="AlphaFoldDB" id="A0A1V0TK09"/>
<dbReference type="OrthoDB" id="9796766at2"/>
<dbReference type="KEGG" id="sgv:B1H19_03015"/>
<dbReference type="Proteomes" id="UP000192726">
    <property type="component" value="Chromosome"/>
</dbReference>
<reference evidence="1 2" key="1">
    <citation type="submission" date="2017-04" db="EMBL/GenBank/DDBJ databases">
        <title>Complete Genome Sequence of Streptomyces gilvosporeus F607, a Capable Producer of Natamycin.</title>
        <authorList>
            <person name="Zong G."/>
            <person name="Zhong C."/>
            <person name="Fu J."/>
            <person name="Qin R."/>
            <person name="Cao G."/>
        </authorList>
    </citation>
    <scope>NUCLEOTIDE SEQUENCE [LARGE SCALE GENOMIC DNA]</scope>
    <source>
        <strain evidence="1 2">F607</strain>
    </source>
</reference>
<dbReference type="Pfam" id="PF05721">
    <property type="entry name" value="PhyH"/>
    <property type="match status" value="1"/>
</dbReference>
<dbReference type="GO" id="GO:0005506">
    <property type="term" value="F:iron ion binding"/>
    <property type="evidence" value="ECO:0007669"/>
    <property type="project" value="UniProtKB-ARBA"/>
</dbReference>
<dbReference type="EMBL" id="CP020569">
    <property type="protein sequence ID" value="ARF53271.1"/>
    <property type="molecule type" value="Genomic_DNA"/>
</dbReference>
<protein>
    <recommendedName>
        <fullName evidence="3">Phytanoyl-CoA dioxygenase</fullName>
    </recommendedName>
</protein>
<evidence type="ECO:0008006" key="3">
    <source>
        <dbReference type="Google" id="ProtNLM"/>
    </source>
</evidence>
<dbReference type="RefSeq" id="WP_083102701.1">
    <property type="nucleotide sequence ID" value="NZ_CP020569.1"/>
</dbReference>
<dbReference type="InterPro" id="IPR008775">
    <property type="entry name" value="Phytyl_CoA_dOase-like"/>
</dbReference>
<dbReference type="STRING" id="553510.B1H19_03015"/>
<gene>
    <name evidence="1" type="ORF">B1H19_03015</name>
</gene>
<sequence>MDCRQYKPAFDRDGYVVIRQFLTCDELSELRSQIHRFIREVAPSLPDTQVFHSVGEDGQRRIRLVLRMNCDAFFEDYRSHPKWLSLAQALLGEAAEASPPIYFDKPPTTDMPTPPHQDNCSLGLDPPSGVEMLLATHERMDEENGCLRYVPGSHHGGLRPHTYSGIRGFALAAQFDPADEAREVLVPLDPGDLVCHHPLTVHRALRNRSRHRSRSAFGMWFQGRSARPDPNISEFYNTHAQKAQLTGR</sequence>
<dbReference type="GO" id="GO:0016706">
    <property type="term" value="F:2-oxoglutarate-dependent dioxygenase activity"/>
    <property type="evidence" value="ECO:0007669"/>
    <property type="project" value="UniProtKB-ARBA"/>
</dbReference>
<dbReference type="PANTHER" id="PTHR20883:SF46">
    <property type="entry name" value="PHYTANOYL-COA HYDROXYLASE"/>
    <property type="match status" value="1"/>
</dbReference>
<dbReference type="Gene3D" id="2.60.120.620">
    <property type="entry name" value="q2cbj1_9rhob like domain"/>
    <property type="match status" value="1"/>
</dbReference>
<name>A0A1V0TK09_9ACTN</name>
<proteinExistence type="predicted"/>
<dbReference type="PANTHER" id="PTHR20883">
    <property type="entry name" value="PHYTANOYL-COA DIOXYGENASE DOMAIN CONTAINING 1"/>
    <property type="match status" value="1"/>
</dbReference>
<dbReference type="SUPFAM" id="SSF51197">
    <property type="entry name" value="Clavaminate synthase-like"/>
    <property type="match status" value="1"/>
</dbReference>
<organism evidence="1 2">
    <name type="scientific">Streptomyces gilvosporeus</name>
    <dbReference type="NCBI Taxonomy" id="553510"/>
    <lineage>
        <taxon>Bacteria</taxon>
        <taxon>Bacillati</taxon>
        <taxon>Actinomycetota</taxon>
        <taxon>Actinomycetes</taxon>
        <taxon>Kitasatosporales</taxon>
        <taxon>Streptomycetaceae</taxon>
        <taxon>Streptomyces</taxon>
    </lineage>
</organism>